<name>A0A2P1ELA2_9VIRU</name>
<dbReference type="Proteomes" id="UP000289600">
    <property type="component" value="Segment"/>
</dbReference>
<proteinExistence type="predicted"/>
<organism evidence="1 2">
    <name type="scientific">Moumouvirus australiensis</name>
    <dbReference type="NCBI Taxonomy" id="2109587"/>
    <lineage>
        <taxon>Viruses</taxon>
        <taxon>Varidnaviria</taxon>
        <taxon>Bamfordvirae</taxon>
        <taxon>Nucleocytoviricota</taxon>
        <taxon>Megaviricetes</taxon>
        <taxon>Imitervirales</taxon>
        <taxon>Mimiviridae</taxon>
        <taxon>Megamimivirinae</taxon>
        <taxon>Moumouvirus</taxon>
        <taxon>Moumouvirus australiense</taxon>
    </lineage>
</organism>
<dbReference type="EMBL" id="MG807320">
    <property type="protein sequence ID" value="AVL94676.1"/>
    <property type="molecule type" value="Genomic_DNA"/>
</dbReference>
<gene>
    <name evidence="1" type="ORF">mc_290</name>
</gene>
<accession>A0A2P1ELA2</accession>
<evidence type="ECO:0000313" key="2">
    <source>
        <dbReference type="Proteomes" id="UP000289600"/>
    </source>
</evidence>
<dbReference type="Gene3D" id="1.25.40.180">
    <property type="match status" value="1"/>
</dbReference>
<reference evidence="2" key="1">
    <citation type="submission" date="2018-01" db="EMBL/GenBank/DDBJ databases">
        <title>Testimony of 'menage a trois' revealed by the proteome of Megavirus virophage.</title>
        <authorList>
            <person name="Jeudy S."/>
            <person name="Bertaux L."/>
            <person name="Alempic J.-M."/>
            <person name="Lartigue A."/>
            <person name="Legendre M."/>
            <person name="Philippe N."/>
            <person name="Beucher L."/>
            <person name="Biondi E."/>
            <person name="Juul S."/>
            <person name="Turner D."/>
            <person name="Coute Y."/>
            <person name="Claverie J.-M."/>
            <person name="Abergel C."/>
        </authorList>
    </citation>
    <scope>NUCLEOTIDE SEQUENCE [LARGE SCALE GENOMIC DNA]</scope>
</reference>
<keyword evidence="2" id="KW-1185">Reference proteome</keyword>
<evidence type="ECO:0000313" key="1">
    <source>
        <dbReference type="EMBL" id="AVL94676.1"/>
    </source>
</evidence>
<protein>
    <submittedName>
        <fullName evidence="1">Uncharacterized protein</fullName>
    </submittedName>
</protein>
<sequence length="315" mass="36731">MDGYKCTPDTISVEQFTQYLKMNTEPIEGLNIPNVVFPSHLSNKKRITEADDTIVLNVRHLFNSLSNDNLDKIRELLKQTIMTKTRDEQMLNDVAKEILSNFLISDKNIENYMQLLNAVSSACLECGDKSTGTNTRTPPIAKYFIDECKVKIFEFINEQYVRQLAEMNTEDDDELDLYNKKRDSTVNLIITLCYLYNQRNDPKKIKISANNLYPLIEKILNIYESIQSKMKKLGNPYEGEDCEDEDEFEILSKMTTLYAEQLYTFMSKRAQQFLKDETLIKGNTMKLLVDRFRKNIVPTIKEAYLIAKCEFIKYD</sequence>